<protein>
    <submittedName>
        <fullName evidence="1">Uncharacterized protein</fullName>
    </submittedName>
</protein>
<dbReference type="InterPro" id="IPR021858">
    <property type="entry name" value="Fun_TF"/>
</dbReference>
<accession>A0A9P4MCP9</accession>
<dbReference type="Proteomes" id="UP000799772">
    <property type="component" value="Unassembled WGS sequence"/>
</dbReference>
<dbReference type="PANTHER" id="PTHR38111:SF2">
    <property type="entry name" value="FINGER DOMAIN PROTEIN, PUTATIVE (AFU_ORTHOLOGUE AFUA_1G01560)-RELATED"/>
    <property type="match status" value="1"/>
</dbReference>
<dbReference type="InterPro" id="IPR053178">
    <property type="entry name" value="Osmoadaptation_assoc"/>
</dbReference>
<proteinExistence type="predicted"/>
<comment type="caution">
    <text evidence="1">The sequence shown here is derived from an EMBL/GenBank/DDBJ whole genome shotgun (WGS) entry which is preliminary data.</text>
</comment>
<dbReference type="PANTHER" id="PTHR38111">
    <property type="entry name" value="ZN(2)-C6 FUNGAL-TYPE DOMAIN-CONTAINING PROTEIN-RELATED"/>
    <property type="match status" value="1"/>
</dbReference>
<feature type="non-terminal residue" evidence="1">
    <location>
        <position position="1"/>
    </location>
</feature>
<organism evidence="1 2">
    <name type="scientific">Rhizodiscina lignyota</name>
    <dbReference type="NCBI Taxonomy" id="1504668"/>
    <lineage>
        <taxon>Eukaryota</taxon>
        <taxon>Fungi</taxon>
        <taxon>Dikarya</taxon>
        <taxon>Ascomycota</taxon>
        <taxon>Pezizomycotina</taxon>
        <taxon>Dothideomycetes</taxon>
        <taxon>Pleosporomycetidae</taxon>
        <taxon>Aulographales</taxon>
        <taxon>Rhizodiscinaceae</taxon>
        <taxon>Rhizodiscina</taxon>
    </lineage>
</organism>
<gene>
    <name evidence="1" type="ORF">NA57DRAFT_37113</name>
</gene>
<sequence>EISICYARRRLRPGGPVDLALQEIQPSDMRTAGTTTANGQIFPHAILGLATIFFGTQHRQGHISDHGYAIHGVALKQLNQALSDPKYCNSDEVMLSVVTLAMLESLVPSGSKNYLKHMIGLERLLGLRDPSSYCAPKTAELYKNMRPMILLASLRTRRPSILATTEWKRVLRANCSDEEMQEQDLFDVLADCTVLIAEGDSLFANCDLNFEGAKHQQDELKQRALNLLTYLGHWKRRWGGDKINAYSETSAVSKGYASPPFLTMYEFRNESTAIMLMLYNTTLIYVLKILASFPSEAPRFRSSQRRMQNVLQDAGYLDDPWKHTKDEYVAAERLAALEVCRCLPDYLIRKSRLNSEYSPPVVHWAVTTAWMTLLGNESAEGRWMTNLLNMKSKELIAKGTWEA</sequence>
<dbReference type="AlphaFoldDB" id="A0A9P4MCP9"/>
<keyword evidence="2" id="KW-1185">Reference proteome</keyword>
<reference evidence="1" key="1">
    <citation type="journal article" date="2020" name="Stud. Mycol.">
        <title>101 Dothideomycetes genomes: a test case for predicting lifestyles and emergence of pathogens.</title>
        <authorList>
            <person name="Haridas S."/>
            <person name="Albert R."/>
            <person name="Binder M."/>
            <person name="Bloem J."/>
            <person name="Labutti K."/>
            <person name="Salamov A."/>
            <person name="Andreopoulos B."/>
            <person name="Baker S."/>
            <person name="Barry K."/>
            <person name="Bills G."/>
            <person name="Bluhm B."/>
            <person name="Cannon C."/>
            <person name="Castanera R."/>
            <person name="Culley D."/>
            <person name="Daum C."/>
            <person name="Ezra D."/>
            <person name="Gonzalez J."/>
            <person name="Henrissat B."/>
            <person name="Kuo A."/>
            <person name="Liang C."/>
            <person name="Lipzen A."/>
            <person name="Lutzoni F."/>
            <person name="Magnuson J."/>
            <person name="Mondo S."/>
            <person name="Nolan M."/>
            <person name="Ohm R."/>
            <person name="Pangilinan J."/>
            <person name="Park H.-J."/>
            <person name="Ramirez L."/>
            <person name="Alfaro M."/>
            <person name="Sun H."/>
            <person name="Tritt A."/>
            <person name="Yoshinaga Y."/>
            <person name="Zwiers L.-H."/>
            <person name="Turgeon B."/>
            <person name="Goodwin S."/>
            <person name="Spatafora J."/>
            <person name="Crous P."/>
            <person name="Grigoriev I."/>
        </authorList>
    </citation>
    <scope>NUCLEOTIDE SEQUENCE</scope>
    <source>
        <strain evidence="1">CBS 133067</strain>
    </source>
</reference>
<name>A0A9P4MCP9_9PEZI</name>
<dbReference type="Pfam" id="PF11951">
    <property type="entry name" value="Fungal_trans_2"/>
    <property type="match status" value="1"/>
</dbReference>
<evidence type="ECO:0000313" key="1">
    <source>
        <dbReference type="EMBL" id="KAF2100884.1"/>
    </source>
</evidence>
<dbReference type="OrthoDB" id="5126878at2759"/>
<evidence type="ECO:0000313" key="2">
    <source>
        <dbReference type="Proteomes" id="UP000799772"/>
    </source>
</evidence>
<dbReference type="EMBL" id="ML978124">
    <property type="protein sequence ID" value="KAF2100884.1"/>
    <property type="molecule type" value="Genomic_DNA"/>
</dbReference>